<keyword evidence="2" id="KW-0804">Transcription</keyword>
<dbReference type="PANTHER" id="PTHR46010">
    <property type="entry name" value="PROTEIN IWS1 HOMOLOG"/>
    <property type="match status" value="1"/>
</dbReference>
<keyword evidence="10" id="KW-1185">Reference proteome</keyword>
<evidence type="ECO:0000256" key="4">
    <source>
        <dbReference type="ARBA" id="ARBA00037349"/>
    </source>
</evidence>
<name>A0A4U0WUH5_9PEZI</name>
<dbReference type="PANTHER" id="PTHR46010:SF1">
    <property type="entry name" value="PROTEIN IWS1 HOMOLOG"/>
    <property type="match status" value="1"/>
</dbReference>
<reference evidence="9 10" key="1">
    <citation type="submission" date="2017-03" db="EMBL/GenBank/DDBJ databases">
        <title>Genomes of endolithic fungi from Antarctica.</title>
        <authorList>
            <person name="Coleine C."/>
            <person name="Masonjones S."/>
            <person name="Stajich J.E."/>
        </authorList>
    </citation>
    <scope>NUCLEOTIDE SEQUENCE [LARGE SCALE GENOMIC DNA]</scope>
    <source>
        <strain evidence="9 10">CCFEE 5187</strain>
    </source>
</reference>
<keyword evidence="3 6" id="KW-0539">Nucleus</keyword>
<evidence type="ECO:0000313" key="9">
    <source>
        <dbReference type="EMBL" id="TKA66911.1"/>
    </source>
</evidence>
<dbReference type="Pfam" id="PF08711">
    <property type="entry name" value="Med26"/>
    <property type="match status" value="1"/>
</dbReference>
<dbReference type="InterPro" id="IPR017923">
    <property type="entry name" value="TFIIS_N"/>
</dbReference>
<evidence type="ECO:0000256" key="3">
    <source>
        <dbReference type="ARBA" id="ARBA00023242"/>
    </source>
</evidence>
<comment type="subcellular location">
    <subcellularLocation>
        <location evidence="6">Nucleus</location>
    </subcellularLocation>
</comment>
<dbReference type="Gene3D" id="1.20.930.10">
    <property type="entry name" value="Conserved domain common to transcription factors TFIIS, elongin A, CRSP70"/>
    <property type="match status" value="1"/>
</dbReference>
<evidence type="ECO:0000256" key="5">
    <source>
        <dbReference type="ARBA" id="ARBA00037992"/>
    </source>
</evidence>
<dbReference type="Proteomes" id="UP000308768">
    <property type="component" value="Unassembled WGS sequence"/>
</dbReference>
<sequence>MADAEIEEMRRRMTEAAQADTDARANNRPAMHKLKMLPEVVALLNRNTLTNSLVDPDINLLEAVRFFLEPLNDGSLPAYNIQRDLFGCLSRLPITKDALIASGVGKVTLFYTKSKRPEQAIKRQAEKLLGEWTRPILKRSDDYRKREFVEANYDPNAPTSRAHHPATATSRAALARAAALAPPALTNRARVDGTTQSYTIVPRNNLAAQQDPLAGARRMGASGEDAFRKMKARGMGGGRGGRR</sequence>
<evidence type="ECO:0000256" key="1">
    <source>
        <dbReference type="ARBA" id="ARBA00023015"/>
    </source>
</evidence>
<dbReference type="AlphaFoldDB" id="A0A4U0WUH5"/>
<dbReference type="STRING" id="331657.A0A4U0WUH5"/>
<dbReference type="GO" id="GO:0016973">
    <property type="term" value="P:poly(A)+ mRNA export from nucleus"/>
    <property type="evidence" value="ECO:0007669"/>
    <property type="project" value="TreeGrafter"/>
</dbReference>
<dbReference type="GO" id="GO:0005634">
    <property type="term" value="C:nucleus"/>
    <property type="evidence" value="ECO:0007669"/>
    <property type="project" value="UniProtKB-SubCell"/>
</dbReference>
<dbReference type="FunFam" id="1.20.930.10:FF:000003">
    <property type="entry name" value="Putative Transcription factor IWS1"/>
    <property type="match status" value="1"/>
</dbReference>
<evidence type="ECO:0000256" key="2">
    <source>
        <dbReference type="ARBA" id="ARBA00023163"/>
    </source>
</evidence>
<accession>A0A4U0WUH5</accession>
<dbReference type="OrthoDB" id="21124at2759"/>
<comment type="function">
    <text evidence="4">Transcription factor involved in RNA polymerase II transcription regulation. May function in both SPT15/TBP post-recruitment and recruitment steps of transcription.</text>
</comment>
<protein>
    <submittedName>
        <fullName evidence="9">Transcription factor iws1</fullName>
    </submittedName>
</protein>
<organism evidence="9 10">
    <name type="scientific">Cryomyces minteri</name>
    <dbReference type="NCBI Taxonomy" id="331657"/>
    <lineage>
        <taxon>Eukaryota</taxon>
        <taxon>Fungi</taxon>
        <taxon>Dikarya</taxon>
        <taxon>Ascomycota</taxon>
        <taxon>Pezizomycotina</taxon>
        <taxon>Dothideomycetes</taxon>
        <taxon>Dothideomycetes incertae sedis</taxon>
        <taxon>Cryomyces</taxon>
    </lineage>
</organism>
<feature type="region of interest" description="Disordered" evidence="7">
    <location>
        <begin position="1"/>
        <end position="24"/>
    </location>
</feature>
<evidence type="ECO:0000256" key="6">
    <source>
        <dbReference type="PROSITE-ProRule" id="PRU00649"/>
    </source>
</evidence>
<keyword evidence="1" id="KW-0805">Transcription regulation</keyword>
<evidence type="ECO:0000313" key="10">
    <source>
        <dbReference type="Proteomes" id="UP000308768"/>
    </source>
</evidence>
<evidence type="ECO:0000259" key="8">
    <source>
        <dbReference type="PROSITE" id="PS51319"/>
    </source>
</evidence>
<comment type="caution">
    <text evidence="9">The sequence shown here is derived from an EMBL/GenBank/DDBJ whole genome shotgun (WGS) entry which is preliminary data.</text>
</comment>
<comment type="similarity">
    <text evidence="5">Belongs to the IWS1 family.</text>
</comment>
<proteinExistence type="inferred from homology"/>
<dbReference type="EMBL" id="NAJN01000972">
    <property type="protein sequence ID" value="TKA66911.1"/>
    <property type="molecule type" value="Genomic_DNA"/>
</dbReference>
<evidence type="ECO:0000256" key="7">
    <source>
        <dbReference type="SAM" id="MobiDB-lite"/>
    </source>
</evidence>
<feature type="domain" description="TFIIS N-terminal" evidence="8">
    <location>
        <begin position="62"/>
        <end position="139"/>
    </location>
</feature>
<dbReference type="InterPro" id="IPR035441">
    <property type="entry name" value="TFIIS/LEDGF_dom_sf"/>
</dbReference>
<dbReference type="PROSITE" id="PS51319">
    <property type="entry name" value="TFIIS_N"/>
    <property type="match status" value="1"/>
</dbReference>
<gene>
    <name evidence="9" type="ORF">B0A49_10575</name>
</gene>
<dbReference type="InterPro" id="IPR051037">
    <property type="entry name" value="RNAPII_TF_IWS1"/>
</dbReference>